<name>A0A8X6UT34_NEPPI</name>
<reference evidence="1" key="1">
    <citation type="submission" date="2020-08" db="EMBL/GenBank/DDBJ databases">
        <title>Multicomponent nature underlies the extraordinary mechanical properties of spider dragline silk.</title>
        <authorList>
            <person name="Kono N."/>
            <person name="Nakamura H."/>
            <person name="Mori M."/>
            <person name="Yoshida Y."/>
            <person name="Ohtoshi R."/>
            <person name="Malay A.D."/>
            <person name="Moran D.A.P."/>
            <person name="Tomita M."/>
            <person name="Numata K."/>
            <person name="Arakawa K."/>
        </authorList>
    </citation>
    <scope>NUCLEOTIDE SEQUENCE</scope>
</reference>
<comment type="caution">
    <text evidence="1">The sequence shown here is derived from an EMBL/GenBank/DDBJ whole genome shotgun (WGS) entry which is preliminary data.</text>
</comment>
<accession>A0A8X6UT34</accession>
<keyword evidence="2" id="KW-1185">Reference proteome</keyword>
<dbReference type="EMBL" id="BMAW01132850">
    <property type="protein sequence ID" value="GFU45591.1"/>
    <property type="molecule type" value="Genomic_DNA"/>
</dbReference>
<dbReference type="Proteomes" id="UP000887013">
    <property type="component" value="Unassembled WGS sequence"/>
</dbReference>
<evidence type="ECO:0000313" key="2">
    <source>
        <dbReference type="Proteomes" id="UP000887013"/>
    </source>
</evidence>
<organism evidence="1 2">
    <name type="scientific">Nephila pilipes</name>
    <name type="common">Giant wood spider</name>
    <name type="synonym">Nephila maculata</name>
    <dbReference type="NCBI Taxonomy" id="299642"/>
    <lineage>
        <taxon>Eukaryota</taxon>
        <taxon>Metazoa</taxon>
        <taxon>Ecdysozoa</taxon>
        <taxon>Arthropoda</taxon>
        <taxon>Chelicerata</taxon>
        <taxon>Arachnida</taxon>
        <taxon>Araneae</taxon>
        <taxon>Araneomorphae</taxon>
        <taxon>Entelegynae</taxon>
        <taxon>Araneoidea</taxon>
        <taxon>Nephilidae</taxon>
        <taxon>Nephila</taxon>
    </lineage>
</organism>
<dbReference type="AlphaFoldDB" id="A0A8X6UT34"/>
<protein>
    <submittedName>
        <fullName evidence="1">Uncharacterized protein</fullName>
    </submittedName>
</protein>
<evidence type="ECO:0000313" key="1">
    <source>
        <dbReference type="EMBL" id="GFU45591.1"/>
    </source>
</evidence>
<gene>
    <name evidence="1" type="ORF">NPIL_368201</name>
</gene>
<sequence length="138" mass="15478">MVKYLSHGSKNTCTPYTYWFVQHCSWLLHTGAIGIQYSAIGIQYGYWEPFFSTMAETGFTWRLYERESVSSFPISVPSWPQVSVAAPVPCRGFSGLTPALLSFDPGDRVLTHESLVTSLPLGECGPAQLFSILYYCFQ</sequence>
<proteinExistence type="predicted"/>